<dbReference type="InterPro" id="IPR002477">
    <property type="entry name" value="Peptidoglycan-bd-like"/>
</dbReference>
<dbReference type="InterPro" id="IPR036366">
    <property type="entry name" value="PGBDSf"/>
</dbReference>
<evidence type="ECO:0000313" key="4">
    <source>
        <dbReference type="Proteomes" id="UP000094849"/>
    </source>
</evidence>
<dbReference type="PANTHER" id="PTHR35894">
    <property type="entry name" value="GENERAL SECRETION PATHWAY PROTEIN A-RELATED"/>
    <property type="match status" value="1"/>
</dbReference>
<comment type="caution">
    <text evidence="3">The sequence shown here is derived from an EMBL/GenBank/DDBJ whole genome shotgun (WGS) entry which is preliminary data.</text>
</comment>
<evidence type="ECO:0000259" key="2">
    <source>
        <dbReference type="SMART" id="SM00382"/>
    </source>
</evidence>
<dbReference type="STRING" id="1818881.A3196_02300"/>
<dbReference type="GO" id="GO:0016887">
    <property type="term" value="F:ATP hydrolysis activity"/>
    <property type="evidence" value="ECO:0007669"/>
    <property type="project" value="InterPro"/>
</dbReference>
<dbReference type="InterPro" id="IPR003593">
    <property type="entry name" value="AAA+_ATPase"/>
</dbReference>
<name>A0A1E2ULS0_9GAMM</name>
<dbReference type="SUPFAM" id="SSF52540">
    <property type="entry name" value="P-loop containing nucleoside triphosphate hydrolases"/>
    <property type="match status" value="1"/>
</dbReference>
<dbReference type="InterPro" id="IPR036365">
    <property type="entry name" value="PGBD-like_sf"/>
</dbReference>
<dbReference type="SMART" id="SM00382">
    <property type="entry name" value="AAA"/>
    <property type="match status" value="1"/>
</dbReference>
<accession>A0A1E2ULS0</accession>
<sequence length="630" mass="70001">MFQDYFGIAEDPFAITPDPKYLFLSERHRNGFAHLLYGVTQGGGFVQLTGEVGTGKTLLCRKLLAQLPRAVDVAFVFNPRLSPLELVATICDELRVLYPLGCSSIKEIVDFLNAYLLESHSQGRRTVVIIDEAQNLSFESLEQIRLLTNLETSSEKLLQIILVGQPELRSLLNRPELRQLAQRVTARYHLTPLSRSETRAYILHRLKVAGLERPLFTEGAIRRVYKLSGGIPRLINILCSRGMLAAYGKRKGQVSRSMLSQVARELRGEDGLASRFPSWGWMMAGVSATLLVLALLPQVDLFQLFAEPNHEGQLVEEQQSQQVQQPQEIQQTQQPQQPKPVQASQPVQDTQQTSEVNKQPAALPAAGAIIEQAVATEPDRSGMAVPDVLSPEALKAADQASTSIAMTAQDEIREQESSARTDAKSSELSGLIGNENSAFSTLFSYWQVVYPTGGKQRSSCDKAEEVGLSCLFGRGSWKTLEYYNRPAILELMMAQGERYHVVLTGMGDQSVTLDMNGRKFSFDYAEMDRLWTGSYIILWRPPSLAKTRLQLGQSGSDVGWLISTLDKIEGVESAYDLTNPRFDQLLHLRVMRFQRENGLSADGIVGKQTLIQLKGMVTDRTRPALLKSGG</sequence>
<dbReference type="Pfam" id="PF13401">
    <property type="entry name" value="AAA_22"/>
    <property type="match status" value="1"/>
</dbReference>
<dbReference type="PANTHER" id="PTHR35894:SF1">
    <property type="entry name" value="PHOSPHORIBULOKINASE _ URIDINE KINASE FAMILY"/>
    <property type="match status" value="1"/>
</dbReference>
<dbReference type="Proteomes" id="UP000094849">
    <property type="component" value="Unassembled WGS sequence"/>
</dbReference>
<organism evidence="3 4">
    <name type="scientific">Candidatus Thiodiazotropha endoloripes</name>
    <dbReference type="NCBI Taxonomy" id="1818881"/>
    <lineage>
        <taxon>Bacteria</taxon>
        <taxon>Pseudomonadati</taxon>
        <taxon>Pseudomonadota</taxon>
        <taxon>Gammaproteobacteria</taxon>
        <taxon>Chromatiales</taxon>
        <taxon>Sedimenticolaceae</taxon>
        <taxon>Candidatus Thiodiazotropha</taxon>
    </lineage>
</organism>
<feature type="compositionally biased region" description="Low complexity" evidence="1">
    <location>
        <begin position="313"/>
        <end position="348"/>
    </location>
</feature>
<reference evidence="3 4" key="1">
    <citation type="submission" date="2016-03" db="EMBL/GenBank/DDBJ databases">
        <title>Chemosynthetic sulphur-oxidizing symbionts of marine invertebrate animals are capable of nitrogen fixation.</title>
        <authorList>
            <person name="Petersen J.M."/>
            <person name="Kemper A."/>
            <person name="Gruber-Vodicka H."/>
            <person name="Cardini U."/>
            <person name="Geest Mvander."/>
            <person name="Kleiner M."/>
            <person name="Bulgheresi S."/>
            <person name="Fussmann M."/>
            <person name="Herbold C."/>
            <person name="Seah B.K.B."/>
            <person name="Antony C.Paul."/>
            <person name="Liu D."/>
            <person name="Belitz A."/>
            <person name="Weber M."/>
        </authorList>
    </citation>
    <scope>NUCLEOTIDE SEQUENCE [LARGE SCALE GENOMIC DNA]</scope>
    <source>
        <strain evidence="3">G_D</strain>
    </source>
</reference>
<dbReference type="AlphaFoldDB" id="A0A1E2ULS0"/>
<dbReference type="Gene3D" id="3.40.50.300">
    <property type="entry name" value="P-loop containing nucleotide triphosphate hydrolases"/>
    <property type="match status" value="1"/>
</dbReference>
<evidence type="ECO:0000313" key="3">
    <source>
        <dbReference type="EMBL" id="ODB95683.1"/>
    </source>
</evidence>
<dbReference type="EMBL" id="LVJZ01000003">
    <property type="protein sequence ID" value="ODB95683.1"/>
    <property type="molecule type" value="Genomic_DNA"/>
</dbReference>
<proteinExistence type="predicted"/>
<feature type="region of interest" description="Disordered" evidence="1">
    <location>
        <begin position="313"/>
        <end position="360"/>
    </location>
</feature>
<dbReference type="SUPFAM" id="SSF47090">
    <property type="entry name" value="PGBD-like"/>
    <property type="match status" value="1"/>
</dbReference>
<dbReference type="Pfam" id="PF01471">
    <property type="entry name" value="PG_binding_1"/>
    <property type="match status" value="1"/>
</dbReference>
<feature type="domain" description="AAA+ ATPase" evidence="2">
    <location>
        <begin position="42"/>
        <end position="187"/>
    </location>
</feature>
<dbReference type="InterPro" id="IPR027417">
    <property type="entry name" value="P-loop_NTPase"/>
</dbReference>
<dbReference type="Gene3D" id="3.90.70.10">
    <property type="entry name" value="Cysteine proteinases"/>
    <property type="match status" value="1"/>
</dbReference>
<protein>
    <recommendedName>
        <fullName evidence="2">AAA+ ATPase domain-containing protein</fullName>
    </recommendedName>
</protein>
<dbReference type="RefSeq" id="WP_069003594.1">
    <property type="nucleotide sequence ID" value="NZ_LVJX01000004.1"/>
</dbReference>
<dbReference type="InterPro" id="IPR052026">
    <property type="entry name" value="ExeA_AAA_ATPase_DNA-bind"/>
</dbReference>
<gene>
    <name evidence="3" type="ORF">A3196_02300</name>
</gene>
<keyword evidence="4" id="KW-1185">Reference proteome</keyword>
<dbReference type="InterPro" id="IPR049945">
    <property type="entry name" value="AAA_22"/>
</dbReference>
<dbReference type="Gene3D" id="1.10.101.10">
    <property type="entry name" value="PGBD-like superfamily/PGBD"/>
    <property type="match status" value="1"/>
</dbReference>
<evidence type="ECO:0000256" key="1">
    <source>
        <dbReference type="SAM" id="MobiDB-lite"/>
    </source>
</evidence>